<protein>
    <submittedName>
        <fullName evidence="3">FlgN family protein</fullName>
    </submittedName>
</protein>
<dbReference type="AlphaFoldDB" id="A0A160F3L9"/>
<evidence type="ECO:0000256" key="1">
    <source>
        <dbReference type="ARBA" id="ARBA00022795"/>
    </source>
</evidence>
<evidence type="ECO:0000313" key="3">
    <source>
        <dbReference type="EMBL" id="ANB60193.1"/>
    </source>
</evidence>
<dbReference type="SUPFAM" id="SSF140566">
    <property type="entry name" value="FlgN-like"/>
    <property type="match status" value="1"/>
</dbReference>
<reference evidence="3 4" key="1">
    <citation type="journal article" date="2006" name="Syst. Appl. Microbiol.">
        <title>Anoxybacillus amylolyticus sp. nov., a thermophilic amylase producing bacterium isolated from Mount Rittmann (Antarctica).</title>
        <authorList>
            <person name="Poli A."/>
            <person name="Esposito E."/>
            <person name="Lama L."/>
            <person name="Orlando P."/>
            <person name="Nicolaus G."/>
            <person name="de Appolonia F."/>
            <person name="Gambacorta A."/>
            <person name="Nicolaus B."/>
        </authorList>
    </citation>
    <scope>NUCLEOTIDE SEQUENCE [LARGE SCALE GENOMIC DNA]</scope>
    <source>
        <strain evidence="3 4">DSM 15939</strain>
    </source>
</reference>
<evidence type="ECO:0000256" key="2">
    <source>
        <dbReference type="SAM" id="Coils"/>
    </source>
</evidence>
<name>A0A160F3L9_9BACL</name>
<dbReference type="GO" id="GO:0044780">
    <property type="term" value="P:bacterial-type flagellum assembly"/>
    <property type="evidence" value="ECO:0007669"/>
    <property type="project" value="InterPro"/>
</dbReference>
<dbReference type="Proteomes" id="UP000076865">
    <property type="component" value="Chromosome"/>
</dbReference>
<dbReference type="KEGG" id="aamy:GFC30_507"/>
<keyword evidence="4" id="KW-1185">Reference proteome</keyword>
<feature type="coiled-coil region" evidence="2">
    <location>
        <begin position="93"/>
        <end position="120"/>
    </location>
</feature>
<gene>
    <name evidence="3" type="ORF">GFC30_507</name>
</gene>
<sequence length="162" mass="18681">MSATPLVDLLEKYLTVHEQLLQSSRKKTEVLKKGDTDALMTIVKEEQKILAMINQMEKKRMELMTDFAHDCLAQDLTLTACIELAPSSEQVVLKRLQDQLLEVMAELKEVNELNQQLIEQSLQFVNMTLQLILPQPQEISYRHPHSTSLRQDNSWTIFDSKA</sequence>
<proteinExistence type="predicted"/>
<dbReference type="OrthoDB" id="2381500at2"/>
<organism evidence="3 4">
    <name type="scientific">Anoxybacteroides amylolyticum</name>
    <dbReference type="NCBI Taxonomy" id="294699"/>
    <lineage>
        <taxon>Bacteria</taxon>
        <taxon>Bacillati</taxon>
        <taxon>Bacillota</taxon>
        <taxon>Bacilli</taxon>
        <taxon>Bacillales</taxon>
        <taxon>Anoxybacillaceae</taxon>
        <taxon>Anoxybacteroides</taxon>
    </lineage>
</organism>
<keyword evidence="2" id="KW-0175">Coiled coil</keyword>
<dbReference type="PATRIC" id="fig|294699.3.peg.501"/>
<keyword evidence="1" id="KW-1005">Bacterial flagellum biogenesis</keyword>
<dbReference type="Gene3D" id="1.20.58.300">
    <property type="entry name" value="FlgN-like"/>
    <property type="match status" value="1"/>
</dbReference>
<dbReference type="InterPro" id="IPR036679">
    <property type="entry name" value="FlgN-like_sf"/>
</dbReference>
<dbReference type="EMBL" id="CP015438">
    <property type="protein sequence ID" value="ANB60193.1"/>
    <property type="molecule type" value="Genomic_DNA"/>
</dbReference>
<evidence type="ECO:0000313" key="4">
    <source>
        <dbReference type="Proteomes" id="UP000076865"/>
    </source>
</evidence>
<accession>A0A160F3L9</accession>
<dbReference type="Pfam" id="PF05130">
    <property type="entry name" value="FlgN"/>
    <property type="match status" value="1"/>
</dbReference>
<dbReference type="InterPro" id="IPR007809">
    <property type="entry name" value="FlgN-like"/>
</dbReference>
<dbReference type="RefSeq" id="WP_066322754.1">
    <property type="nucleotide sequence ID" value="NZ_CP015438.1"/>
</dbReference>